<evidence type="ECO:0000256" key="1">
    <source>
        <dbReference type="PROSITE-ProRule" id="PRU00023"/>
    </source>
</evidence>
<keyword evidence="3" id="KW-0812">Transmembrane</keyword>
<dbReference type="EMBL" id="JARBHB010000001">
    <property type="protein sequence ID" value="KAJ8897034.1"/>
    <property type="molecule type" value="Genomic_DNA"/>
</dbReference>
<feature type="compositionally biased region" description="Basic and acidic residues" evidence="2">
    <location>
        <begin position="1091"/>
        <end position="1102"/>
    </location>
</feature>
<keyword evidence="1" id="KW-0040">ANK repeat</keyword>
<evidence type="ECO:0000256" key="3">
    <source>
        <dbReference type="SAM" id="Phobius"/>
    </source>
</evidence>
<dbReference type="InterPro" id="IPR002110">
    <property type="entry name" value="Ankyrin_rpt"/>
</dbReference>
<name>A0ABQ9IK21_9NEOP</name>
<feature type="region of interest" description="Disordered" evidence="2">
    <location>
        <begin position="584"/>
        <end position="623"/>
    </location>
</feature>
<dbReference type="PROSITE" id="PS50088">
    <property type="entry name" value="ANK_REPEAT"/>
    <property type="match status" value="1"/>
</dbReference>
<keyword evidence="3" id="KW-1133">Transmembrane helix</keyword>
<dbReference type="InterPro" id="IPR036770">
    <property type="entry name" value="Ankyrin_rpt-contain_sf"/>
</dbReference>
<evidence type="ECO:0000313" key="4">
    <source>
        <dbReference type="EMBL" id="KAJ8897034.1"/>
    </source>
</evidence>
<accession>A0ABQ9IK21</accession>
<evidence type="ECO:0000256" key="2">
    <source>
        <dbReference type="SAM" id="MobiDB-lite"/>
    </source>
</evidence>
<comment type="caution">
    <text evidence="4">The sequence shown here is derived from an EMBL/GenBank/DDBJ whole genome shotgun (WGS) entry which is preliminary data.</text>
</comment>
<protein>
    <submittedName>
        <fullName evidence="4">Uncharacterized protein</fullName>
    </submittedName>
</protein>
<feature type="region of interest" description="Disordered" evidence="2">
    <location>
        <begin position="87"/>
        <end position="128"/>
    </location>
</feature>
<evidence type="ECO:0000313" key="5">
    <source>
        <dbReference type="Proteomes" id="UP001159363"/>
    </source>
</evidence>
<dbReference type="PROSITE" id="PS50297">
    <property type="entry name" value="ANK_REP_REGION"/>
    <property type="match status" value="1"/>
</dbReference>
<feature type="region of interest" description="Disordered" evidence="2">
    <location>
        <begin position="1090"/>
        <end position="1113"/>
    </location>
</feature>
<sequence>MVGVDGRIAQLPGMWVAPILLTSHLGEPGSIPGGVDPGFSHVRIVPDYATGRRVFSGIFRFPALAYTPHFTLIGSLDLDDKSRQNLSTPLLLDKPRNRLGEGSGAASREAEPQAKGEEEPMQSQSPVVNSDELSTYVIPSLRLRTLCTFDLKHYNIQYTTHAACRQTTTLYGVAAALGPARDYVTDLAYVTGRAARSYQLTFPLRARQLARAVAASAWNAIDLAAFSPSTPPPLHPTRHYPNPFHRGKLPPRCGRDISLCNHRCGVGNTRDMRSGSYAAKCRSQHSVRNTPGCWRSHDSRDAAAVWMLVAISSNIYYKTITLQRHDGNTARLARRSDEVLGVPVSIARIAPSLLELGRSGSHGGLQESASNREWIISKHDLECNTSPPRLSKREWPTTLGVYGVLRNVQFPNANTAENAQLSGGHFSQYFFFSRVQAAVSIFMNVIFSRYLLISAGEHSRPLPAADSARFLDSGEHLQWPLRGLRRWNSPIARDLRVHLYVCGAPVKKAGEREKRAAARETTYFFLFHFPPLLPLPTTTFLLYIGKKSKGWEAIIPHGNLHTEPENRDNCTFAFHSVEACATPHQAADRDPENSAMISPSPARHWDDPRGNPASKVKKQGSDTGDTTMHAYCLISPTRIACSVSGVTLYCANYICNVGVLLHAIYEYTRKQVFHKKCGAHPTLNGVTNGRPLCLLTDISGLSASSHQVPGDVRPPCDVFCDKSTVARPYWLVCRLADADWRTAFQHFAGQLRHFAGQYKVLVTPMTLIKAAYTSAGCKSKQRLRVNLAIFSGTGLSLTYCFVIFSRPDHRRNFLSGVRHAVRTGAAIWRANTVLGQCCLLDSITSTHNTFLHVLWSYWNIYIDSALEVTPKKNAQLVKDMRPSRPLNWSSTTNPPTRIFLVQHTSCMYGIMCWSSIVLLPHYHVTGMTPLMYAVKDNRTSFLDRMIELGADVCARNNSRLPGFVTQVTMIWDTGDRDVRPWVRVMPYACSFRHLGRLSPAYDCHIGRCKRSPCCDVTRPPYSIPVPSFPQRTDPVHWYNKIVRSGKISSPTTVSLATYTPFARACLDQSRLGSRLGEWIFRAGNFLRSSKMRKEGETGDPRENSPTSGGIARHDFRMRKSGSGFTGNLTGHAVFASRIGLVLAEKQFNVGTQSLVVRSQRDRSIPGRVTPGFSHLRIVPDDASGWRIFLGISRFLTL</sequence>
<organism evidence="4 5">
    <name type="scientific">Dryococelus australis</name>
    <dbReference type="NCBI Taxonomy" id="614101"/>
    <lineage>
        <taxon>Eukaryota</taxon>
        <taxon>Metazoa</taxon>
        <taxon>Ecdysozoa</taxon>
        <taxon>Arthropoda</taxon>
        <taxon>Hexapoda</taxon>
        <taxon>Insecta</taxon>
        <taxon>Pterygota</taxon>
        <taxon>Neoptera</taxon>
        <taxon>Polyneoptera</taxon>
        <taxon>Phasmatodea</taxon>
        <taxon>Verophasmatodea</taxon>
        <taxon>Anareolatae</taxon>
        <taxon>Phasmatidae</taxon>
        <taxon>Eurycanthinae</taxon>
        <taxon>Dryococelus</taxon>
    </lineage>
</organism>
<proteinExistence type="predicted"/>
<dbReference type="Proteomes" id="UP001159363">
    <property type="component" value="Chromosome 1"/>
</dbReference>
<gene>
    <name evidence="4" type="ORF">PR048_002380</name>
</gene>
<dbReference type="SUPFAM" id="SSF48403">
    <property type="entry name" value="Ankyrin repeat"/>
    <property type="match status" value="1"/>
</dbReference>
<feature type="repeat" description="ANK" evidence="1">
    <location>
        <begin position="925"/>
        <end position="957"/>
    </location>
</feature>
<keyword evidence="5" id="KW-1185">Reference proteome</keyword>
<feature type="transmembrane region" description="Helical" evidence="3">
    <location>
        <begin position="785"/>
        <end position="804"/>
    </location>
</feature>
<feature type="compositionally biased region" description="Basic and acidic residues" evidence="2">
    <location>
        <begin position="108"/>
        <end position="118"/>
    </location>
</feature>
<keyword evidence="3" id="KW-0472">Membrane</keyword>
<reference evidence="4 5" key="1">
    <citation type="submission" date="2023-02" db="EMBL/GenBank/DDBJ databases">
        <title>LHISI_Scaffold_Assembly.</title>
        <authorList>
            <person name="Stuart O.P."/>
            <person name="Cleave R."/>
            <person name="Magrath M.J.L."/>
            <person name="Mikheyev A.S."/>
        </authorList>
    </citation>
    <scope>NUCLEOTIDE SEQUENCE [LARGE SCALE GENOMIC DNA]</scope>
    <source>
        <strain evidence="4">Daus_M_001</strain>
        <tissue evidence="4">Leg muscle</tissue>
    </source>
</reference>